<dbReference type="RefSeq" id="WP_251908849.1">
    <property type="nucleotide sequence ID" value="NZ_JAMRXG010000001.1"/>
</dbReference>
<evidence type="ECO:0000313" key="2">
    <source>
        <dbReference type="Proteomes" id="UP001139157"/>
    </source>
</evidence>
<name>A0A9X2IUD7_9NOCA</name>
<keyword evidence="2" id="KW-1185">Reference proteome</keyword>
<comment type="caution">
    <text evidence="1">The sequence shown here is derived from an EMBL/GenBank/DDBJ whole genome shotgun (WGS) entry which is preliminary data.</text>
</comment>
<organism evidence="1 2">
    <name type="scientific">Nocardia pulmonis</name>
    <dbReference type="NCBI Taxonomy" id="2951408"/>
    <lineage>
        <taxon>Bacteria</taxon>
        <taxon>Bacillati</taxon>
        <taxon>Actinomycetota</taxon>
        <taxon>Actinomycetes</taxon>
        <taxon>Mycobacteriales</taxon>
        <taxon>Nocardiaceae</taxon>
        <taxon>Nocardia</taxon>
    </lineage>
</organism>
<accession>A0A9X2IUD7</accession>
<dbReference type="EMBL" id="JAMRXG010000001">
    <property type="protein sequence ID" value="MCM6771968.1"/>
    <property type="molecule type" value="Genomic_DNA"/>
</dbReference>
<evidence type="ECO:0000313" key="1">
    <source>
        <dbReference type="EMBL" id="MCM6771968.1"/>
    </source>
</evidence>
<dbReference type="Proteomes" id="UP001139157">
    <property type="component" value="Unassembled WGS sequence"/>
</dbReference>
<protein>
    <submittedName>
        <fullName evidence="1">DUF4280 domain-containing protein</fullName>
    </submittedName>
</protein>
<gene>
    <name evidence="1" type="ORF">NDR86_00605</name>
</gene>
<reference evidence="1" key="1">
    <citation type="submission" date="2022-06" db="EMBL/GenBank/DDBJ databases">
        <title>Novel species in genus nocardia.</title>
        <authorList>
            <person name="Li F."/>
        </authorList>
    </citation>
    <scope>NUCLEOTIDE SEQUENCE</scope>
    <source>
        <strain evidence="1">CDC141</strain>
    </source>
</reference>
<proteinExistence type="predicted"/>
<sequence length="105" mass="10286">MAKVVVVGAQLVCGHGPIAVSSNSILTVGGHPVLVRTDLPKADFKACTAATPPGKCTTLGPLTAGVSTVLKVGGQPVVLQTAAAVIAPGGKLGVPDPGQTILEAR</sequence>
<dbReference type="AlphaFoldDB" id="A0A9X2IUD7"/>